<evidence type="ECO:0000313" key="3">
    <source>
        <dbReference type="Proteomes" id="UP000256373"/>
    </source>
</evidence>
<dbReference type="EMBL" id="QNUL01000016">
    <property type="protein sequence ID" value="REA59257.1"/>
    <property type="molecule type" value="Genomic_DNA"/>
</dbReference>
<evidence type="ECO:0000313" key="2">
    <source>
        <dbReference type="EMBL" id="REA59257.1"/>
    </source>
</evidence>
<protein>
    <recommendedName>
        <fullName evidence="4">C4-dicarboxylate ABC transporter</fullName>
    </recommendedName>
</protein>
<keyword evidence="1" id="KW-0812">Transmembrane</keyword>
<dbReference type="AlphaFoldDB" id="A0A3D8Y7X9"/>
<dbReference type="OrthoDB" id="965227at2"/>
<sequence length="72" mass="8198">MKETPLHEKVIDLVSVLMALIYVGGGIFLIFSSSSFNFLPITNVQKYALAGTLILYGIFRGYRVWKRQKQSE</sequence>
<dbReference type="Proteomes" id="UP000256373">
    <property type="component" value="Unassembled WGS sequence"/>
</dbReference>
<accession>A0A3D8Y7X9</accession>
<organism evidence="2 3">
    <name type="scientific">Dyadobacter luteus</name>
    <dbReference type="NCBI Taxonomy" id="2259619"/>
    <lineage>
        <taxon>Bacteria</taxon>
        <taxon>Pseudomonadati</taxon>
        <taxon>Bacteroidota</taxon>
        <taxon>Cytophagia</taxon>
        <taxon>Cytophagales</taxon>
        <taxon>Spirosomataceae</taxon>
        <taxon>Dyadobacter</taxon>
    </lineage>
</organism>
<dbReference type="RefSeq" id="WP_115832350.1">
    <property type="nucleotide sequence ID" value="NZ_QNUL01000016.1"/>
</dbReference>
<feature type="transmembrane region" description="Helical" evidence="1">
    <location>
        <begin position="12"/>
        <end position="32"/>
    </location>
</feature>
<keyword evidence="1" id="KW-1133">Transmembrane helix</keyword>
<gene>
    <name evidence="2" type="ORF">DSL64_18185</name>
</gene>
<feature type="transmembrane region" description="Helical" evidence="1">
    <location>
        <begin position="44"/>
        <end position="62"/>
    </location>
</feature>
<keyword evidence="1" id="KW-0472">Membrane</keyword>
<keyword evidence="3" id="KW-1185">Reference proteome</keyword>
<proteinExistence type="predicted"/>
<name>A0A3D8Y7X9_9BACT</name>
<reference evidence="2 3" key="1">
    <citation type="submission" date="2018-07" db="EMBL/GenBank/DDBJ databases">
        <title>Dyadobacter roseus sp. nov., isolated from rose rhizosphere soil.</title>
        <authorList>
            <person name="Chen L."/>
        </authorList>
    </citation>
    <scope>NUCLEOTIDE SEQUENCE [LARGE SCALE GENOMIC DNA]</scope>
    <source>
        <strain evidence="2 3">RS19</strain>
    </source>
</reference>
<comment type="caution">
    <text evidence="2">The sequence shown here is derived from an EMBL/GenBank/DDBJ whole genome shotgun (WGS) entry which is preliminary data.</text>
</comment>
<evidence type="ECO:0000256" key="1">
    <source>
        <dbReference type="SAM" id="Phobius"/>
    </source>
</evidence>
<evidence type="ECO:0008006" key="4">
    <source>
        <dbReference type="Google" id="ProtNLM"/>
    </source>
</evidence>